<protein>
    <submittedName>
        <fullName evidence="8">N-acyl homoserine lactonase family protein</fullName>
    </submittedName>
</protein>
<dbReference type="Pfam" id="PF00753">
    <property type="entry name" value="Lactamase_B"/>
    <property type="match status" value="1"/>
</dbReference>
<feature type="domain" description="Metallo-beta-lactamase" evidence="7">
    <location>
        <begin position="43"/>
        <end position="245"/>
    </location>
</feature>
<dbReference type="InterPro" id="IPR036866">
    <property type="entry name" value="RibonucZ/Hydroxyglut_hydro"/>
</dbReference>
<organism evidence="8 9">
    <name type="scientific">Schumannella soli</name>
    <dbReference type="NCBI Taxonomy" id="2590779"/>
    <lineage>
        <taxon>Bacteria</taxon>
        <taxon>Bacillati</taxon>
        <taxon>Actinomycetota</taxon>
        <taxon>Actinomycetes</taxon>
        <taxon>Micrococcales</taxon>
        <taxon>Microbacteriaceae</taxon>
        <taxon>Schumannella</taxon>
    </lineage>
</organism>
<dbReference type="Proteomes" id="UP000316252">
    <property type="component" value="Unassembled WGS sequence"/>
</dbReference>
<dbReference type="Gene3D" id="3.60.15.10">
    <property type="entry name" value="Ribonuclease Z/Hydroxyacylglutathione hydrolase-like"/>
    <property type="match status" value="1"/>
</dbReference>
<sequence length="293" mass="32144">MPSEPKHLWQVTIVRYGTRHATREGVYLNYPLYGEPDGDLEMDYFFWVLRDGEREIVVDTGFSRLGGGNRQRTFLLEPHEAFALADVDPATAPEVILTHGHFDHIGNIALFENARFLLAKKEFDFWTGPNGHQTLFHHSVEDTEIAALVAARDAGRIDFFGGELDYAPGVRVIEVGGHTPGQAMVLVDTSEGTVLLASDAVHYYEEYERDMPFTSVAELPAMYDAFRLIREALAAGEVAHVVTGHDPSTLDRFPRAVGALGEHAAVIGELPATPAAPAADTHPDQKGAADALR</sequence>
<comment type="caution">
    <text evidence="8">The sequence shown here is derived from an EMBL/GenBank/DDBJ whole genome shotgun (WGS) entry which is preliminary data.</text>
</comment>
<evidence type="ECO:0000256" key="1">
    <source>
        <dbReference type="ARBA" id="ARBA00001947"/>
    </source>
</evidence>
<dbReference type="GO" id="GO:0046872">
    <property type="term" value="F:metal ion binding"/>
    <property type="evidence" value="ECO:0007669"/>
    <property type="project" value="UniProtKB-KW"/>
</dbReference>
<dbReference type="RefSeq" id="WP_141164451.1">
    <property type="nucleotide sequence ID" value="NZ_VHQG01000004.1"/>
</dbReference>
<dbReference type="CDD" id="cd07729">
    <property type="entry name" value="AHL_lactonase_MBL-fold"/>
    <property type="match status" value="1"/>
</dbReference>
<dbReference type="InterPro" id="IPR051013">
    <property type="entry name" value="MBL_superfamily_lactonases"/>
</dbReference>
<reference evidence="8 9" key="1">
    <citation type="submission" date="2019-06" db="EMBL/GenBank/DDBJ databases">
        <authorList>
            <person name="Li F."/>
        </authorList>
    </citation>
    <scope>NUCLEOTIDE SEQUENCE [LARGE SCALE GENOMIC DNA]</scope>
    <source>
        <strain evidence="8 9">10F1D-1</strain>
    </source>
</reference>
<dbReference type="AlphaFoldDB" id="A0A506XZJ5"/>
<proteinExistence type="inferred from homology"/>
<feature type="region of interest" description="Disordered" evidence="6">
    <location>
        <begin position="274"/>
        <end position="293"/>
    </location>
</feature>
<accession>A0A506XZJ5</accession>
<evidence type="ECO:0000256" key="3">
    <source>
        <dbReference type="ARBA" id="ARBA00022723"/>
    </source>
</evidence>
<dbReference type="SMART" id="SM00849">
    <property type="entry name" value="Lactamase_B"/>
    <property type="match status" value="1"/>
</dbReference>
<evidence type="ECO:0000256" key="4">
    <source>
        <dbReference type="ARBA" id="ARBA00022801"/>
    </source>
</evidence>
<keyword evidence="5" id="KW-0862">Zinc</keyword>
<dbReference type="SUPFAM" id="SSF56281">
    <property type="entry name" value="Metallo-hydrolase/oxidoreductase"/>
    <property type="match status" value="1"/>
</dbReference>
<evidence type="ECO:0000313" key="8">
    <source>
        <dbReference type="EMBL" id="TPW74820.1"/>
    </source>
</evidence>
<keyword evidence="9" id="KW-1185">Reference proteome</keyword>
<feature type="compositionally biased region" description="Basic and acidic residues" evidence="6">
    <location>
        <begin position="281"/>
        <end position="293"/>
    </location>
</feature>
<dbReference type="InterPro" id="IPR001279">
    <property type="entry name" value="Metallo-B-lactamas"/>
</dbReference>
<dbReference type="OrthoDB" id="3196337at2"/>
<comment type="cofactor">
    <cofactor evidence="1">
        <name>Zn(2+)</name>
        <dbReference type="ChEBI" id="CHEBI:29105"/>
    </cofactor>
</comment>
<evidence type="ECO:0000259" key="7">
    <source>
        <dbReference type="SMART" id="SM00849"/>
    </source>
</evidence>
<dbReference type="PANTHER" id="PTHR42978:SF7">
    <property type="entry name" value="METALLO-HYDROLASE RV2300C-RELATED"/>
    <property type="match status" value="1"/>
</dbReference>
<keyword evidence="4" id="KW-0378">Hydrolase</keyword>
<dbReference type="PANTHER" id="PTHR42978">
    <property type="entry name" value="QUORUM-QUENCHING LACTONASE YTNP-RELATED-RELATED"/>
    <property type="match status" value="1"/>
</dbReference>
<evidence type="ECO:0000256" key="6">
    <source>
        <dbReference type="SAM" id="MobiDB-lite"/>
    </source>
</evidence>
<keyword evidence="3" id="KW-0479">Metal-binding</keyword>
<comment type="similarity">
    <text evidence="2">Belongs to the metallo-beta-lactamase superfamily.</text>
</comment>
<evidence type="ECO:0000256" key="5">
    <source>
        <dbReference type="ARBA" id="ARBA00022833"/>
    </source>
</evidence>
<name>A0A506XZJ5_9MICO</name>
<dbReference type="EMBL" id="VHQG01000004">
    <property type="protein sequence ID" value="TPW74820.1"/>
    <property type="molecule type" value="Genomic_DNA"/>
</dbReference>
<evidence type="ECO:0000313" key="9">
    <source>
        <dbReference type="Proteomes" id="UP000316252"/>
    </source>
</evidence>
<dbReference type="GO" id="GO:0016787">
    <property type="term" value="F:hydrolase activity"/>
    <property type="evidence" value="ECO:0007669"/>
    <property type="project" value="UniProtKB-KW"/>
</dbReference>
<gene>
    <name evidence="8" type="ORF">FJ657_14710</name>
</gene>
<evidence type="ECO:0000256" key="2">
    <source>
        <dbReference type="ARBA" id="ARBA00007749"/>
    </source>
</evidence>